<feature type="transmembrane region" description="Helical" evidence="1">
    <location>
        <begin position="340"/>
        <end position="361"/>
    </location>
</feature>
<reference evidence="3" key="1">
    <citation type="submission" date="2017-10" db="EMBL/GenBank/DDBJ databases">
        <title>Completed PacBio SMRT sequence of Methylosinus trichosporium OB3b reveals presence of a third large plasmid.</title>
        <authorList>
            <person name="Charles T.C."/>
            <person name="Lynch M.D.J."/>
            <person name="Heil J.R."/>
            <person name="Cheng J."/>
        </authorList>
    </citation>
    <scope>NUCLEOTIDE SEQUENCE [LARGE SCALE GENOMIC DNA]</scope>
    <source>
        <strain evidence="3">OB3b</strain>
        <plasmid evidence="3">pob3b1</plasmid>
    </source>
</reference>
<keyword evidence="1" id="KW-0472">Membrane</keyword>
<organism evidence="2 3">
    <name type="scientific">Methylosinus trichosporium (strain ATCC 35070 / NCIMB 11131 / UNIQEM 75 / OB3b)</name>
    <dbReference type="NCBI Taxonomy" id="595536"/>
    <lineage>
        <taxon>Bacteria</taxon>
        <taxon>Pseudomonadati</taxon>
        <taxon>Pseudomonadota</taxon>
        <taxon>Alphaproteobacteria</taxon>
        <taxon>Hyphomicrobiales</taxon>
        <taxon>Methylocystaceae</taxon>
        <taxon>Methylosinus</taxon>
    </lineage>
</organism>
<sequence length="388" mass="43097">MTPKTLRFWSGTHKWTSLICTLFLLVICLTGLPLIFHEEIGDWLSDDPPYAVLPADAPRANLDTLVDAALARYRGEIVRSMFIDDDEPKVVVTLAPSMDAEPRENHWLRFDARTGELLKDGIATRDQLTFMRVMLRLHVDLFADLPGGLFLGFMGLLFVVALVSGVVLYAPFMSKLEFGALRWRRNSRILWLDMHNLLGVATLAWALAIGATGVVNELSRPLFLLWQATDVAAILAPYQGTAPPVRLSPVQAAFDTVREAVPNRTLTSIIFPTTRLGSPHHYVIWTKGDTPLTSRLFQPAMIDAATGELTLVAELPWYLKALEVSRPLHFGDYAGMPLKIIWAILDVATIFVIGGGLYLWAARRRTPVSSRLAEAQPDALDTRSEAAE</sequence>
<protein>
    <submittedName>
        <fullName evidence="2">PepSY domain-containing protein</fullName>
    </submittedName>
</protein>
<name>A0A2D2D6Q0_METT3</name>
<evidence type="ECO:0000313" key="3">
    <source>
        <dbReference type="Proteomes" id="UP000230709"/>
    </source>
</evidence>
<keyword evidence="3" id="KW-1185">Reference proteome</keyword>
<gene>
    <name evidence="2" type="ORF">CQW49_21855</name>
</gene>
<keyword evidence="1" id="KW-0812">Transmembrane</keyword>
<feature type="transmembrane region" description="Helical" evidence="1">
    <location>
        <begin position="149"/>
        <end position="173"/>
    </location>
</feature>
<keyword evidence="2" id="KW-0614">Plasmid</keyword>
<feature type="transmembrane region" description="Helical" evidence="1">
    <location>
        <begin position="15"/>
        <end position="36"/>
    </location>
</feature>
<dbReference type="PANTHER" id="PTHR34219:SF3">
    <property type="entry name" value="BLL7967 PROTEIN"/>
    <property type="match status" value="1"/>
</dbReference>
<keyword evidence="1" id="KW-1133">Transmembrane helix</keyword>
<dbReference type="STRING" id="595536.GCA_000178815_00141"/>
<dbReference type="AlphaFoldDB" id="A0A2D2D6Q0"/>
<evidence type="ECO:0000256" key="1">
    <source>
        <dbReference type="SAM" id="Phobius"/>
    </source>
</evidence>
<proteinExistence type="predicted"/>
<dbReference type="RefSeq" id="WP_003613818.1">
    <property type="nucleotide sequence ID" value="NZ_ADVE02000002.1"/>
</dbReference>
<accession>A0A2D2D6Q0</accession>
<geneLocation type="plasmid" evidence="3">
    <name>pob3b1</name>
</geneLocation>
<dbReference type="Pfam" id="PF03929">
    <property type="entry name" value="PepSY_TM"/>
    <property type="match status" value="1"/>
</dbReference>
<dbReference type="Proteomes" id="UP000230709">
    <property type="component" value="Plasmid pOB3b1"/>
</dbReference>
<dbReference type="InterPro" id="IPR005625">
    <property type="entry name" value="PepSY-ass_TM"/>
</dbReference>
<evidence type="ECO:0000313" key="2">
    <source>
        <dbReference type="EMBL" id="ATQ70635.1"/>
    </source>
</evidence>
<dbReference type="PANTHER" id="PTHR34219">
    <property type="entry name" value="IRON-REGULATED INNER MEMBRANE PROTEIN-RELATED"/>
    <property type="match status" value="1"/>
</dbReference>
<feature type="transmembrane region" description="Helical" evidence="1">
    <location>
        <begin position="194"/>
        <end position="215"/>
    </location>
</feature>
<dbReference type="KEGG" id="mtw:CQW49_21855"/>
<dbReference type="EMBL" id="CP023738">
    <property type="protein sequence ID" value="ATQ70635.1"/>
    <property type="molecule type" value="Genomic_DNA"/>
</dbReference>